<reference evidence="17" key="1">
    <citation type="submission" date="2025-08" db="UniProtKB">
        <authorList>
            <consortium name="RefSeq"/>
        </authorList>
    </citation>
    <scope>IDENTIFICATION</scope>
    <source>
        <tissue evidence="17">Liver</tissue>
    </source>
</reference>
<dbReference type="KEGG" id="pbi:103054217"/>
<dbReference type="SMART" id="SM00679">
    <property type="entry name" value="CTNS"/>
    <property type="match status" value="2"/>
</dbReference>
<feature type="transmembrane region" description="Helical" evidence="15">
    <location>
        <begin position="21"/>
        <end position="42"/>
    </location>
</feature>
<keyword evidence="3 15" id="KW-0812">Transmembrane</keyword>
<protein>
    <recommendedName>
        <fullName evidence="12">Lysosomal amino acid transporter 1 homolog</fullName>
    </recommendedName>
    <alternativeName>
        <fullName evidence="13">PQ-loop repeat-containing protein 2</fullName>
    </alternativeName>
    <alternativeName>
        <fullName evidence="14">Solute carrier family 66 member 1</fullName>
    </alternativeName>
</protein>
<dbReference type="CTD" id="54896"/>
<evidence type="ECO:0000256" key="11">
    <source>
        <dbReference type="ARBA" id="ARBA00056009"/>
    </source>
</evidence>
<evidence type="ECO:0000256" key="12">
    <source>
        <dbReference type="ARBA" id="ARBA00068323"/>
    </source>
</evidence>
<evidence type="ECO:0000256" key="7">
    <source>
        <dbReference type="ARBA" id="ARBA00023136"/>
    </source>
</evidence>
<feature type="transmembrane region" description="Helical" evidence="15">
    <location>
        <begin position="184"/>
        <end position="205"/>
    </location>
</feature>
<dbReference type="GO" id="GO:0015189">
    <property type="term" value="F:L-lysine transmembrane transporter activity"/>
    <property type="evidence" value="ECO:0007669"/>
    <property type="project" value="TreeGrafter"/>
</dbReference>
<keyword evidence="5" id="KW-0029">Amino-acid transport</keyword>
<evidence type="ECO:0000256" key="8">
    <source>
        <dbReference type="ARBA" id="ARBA00023180"/>
    </source>
</evidence>
<dbReference type="FunFam" id="1.20.1280.290:FF:000013">
    <property type="entry name" value="lysosomal amino acid transporter 1 homolog"/>
    <property type="match status" value="1"/>
</dbReference>
<keyword evidence="7 15" id="KW-0472">Membrane</keyword>
<name>A0A9F2RCS8_PYTBI</name>
<dbReference type="InterPro" id="IPR006603">
    <property type="entry name" value="PQ-loop_rpt"/>
</dbReference>
<comment type="subcellular location">
    <subcellularLocation>
        <location evidence="1">Lysosome membrane</location>
        <topology evidence="1">Multi-pass membrane protein</topology>
    </subcellularLocation>
</comment>
<evidence type="ECO:0000256" key="15">
    <source>
        <dbReference type="SAM" id="Phobius"/>
    </source>
</evidence>
<accession>A0A9F2RCS8</accession>
<feature type="transmembrane region" description="Helical" evidence="15">
    <location>
        <begin position="311"/>
        <end position="328"/>
    </location>
</feature>
<evidence type="ECO:0000256" key="10">
    <source>
        <dbReference type="ARBA" id="ARBA00038039"/>
    </source>
</evidence>
<keyword evidence="16" id="KW-1185">Reference proteome</keyword>
<dbReference type="Gene3D" id="1.20.1280.290">
    <property type="match status" value="2"/>
</dbReference>
<feature type="transmembrane region" description="Helical" evidence="15">
    <location>
        <begin position="123"/>
        <end position="147"/>
    </location>
</feature>
<evidence type="ECO:0000313" key="16">
    <source>
        <dbReference type="Proteomes" id="UP000695026"/>
    </source>
</evidence>
<evidence type="ECO:0000256" key="2">
    <source>
        <dbReference type="ARBA" id="ARBA00022448"/>
    </source>
</evidence>
<dbReference type="InterPro" id="IPR051415">
    <property type="entry name" value="LAAT-1"/>
</dbReference>
<evidence type="ECO:0000256" key="3">
    <source>
        <dbReference type="ARBA" id="ARBA00022692"/>
    </source>
</evidence>
<feature type="transmembrane region" description="Helical" evidence="15">
    <location>
        <begin position="274"/>
        <end position="290"/>
    </location>
</feature>
<evidence type="ECO:0000256" key="1">
    <source>
        <dbReference type="ARBA" id="ARBA00004155"/>
    </source>
</evidence>
<dbReference type="Proteomes" id="UP000695026">
    <property type="component" value="Unplaced"/>
</dbReference>
<dbReference type="FunFam" id="1.20.1280.290:FF:000017">
    <property type="entry name" value="lysosomal amino acid transporter 1 homolog"/>
    <property type="match status" value="1"/>
</dbReference>
<evidence type="ECO:0000256" key="6">
    <source>
        <dbReference type="ARBA" id="ARBA00022989"/>
    </source>
</evidence>
<dbReference type="PANTHER" id="PTHR16201:SF36">
    <property type="entry name" value="LYSOSOMAL AMINO ACID TRANSPORTER 1 HOMOLOG"/>
    <property type="match status" value="1"/>
</dbReference>
<gene>
    <name evidence="17" type="primary">PQLC2</name>
</gene>
<dbReference type="RefSeq" id="XP_007443684.2">
    <property type="nucleotide sequence ID" value="XM_007443622.3"/>
</dbReference>
<evidence type="ECO:0000256" key="9">
    <source>
        <dbReference type="ARBA" id="ARBA00023228"/>
    </source>
</evidence>
<keyword evidence="2" id="KW-0813">Transport</keyword>
<dbReference type="PROSITE" id="PS51257">
    <property type="entry name" value="PROKAR_LIPOPROTEIN"/>
    <property type="match status" value="1"/>
</dbReference>
<evidence type="ECO:0000256" key="5">
    <source>
        <dbReference type="ARBA" id="ARBA00022970"/>
    </source>
</evidence>
<dbReference type="GeneID" id="103054217"/>
<keyword evidence="9" id="KW-0458">Lysosome</keyword>
<evidence type="ECO:0000256" key="4">
    <source>
        <dbReference type="ARBA" id="ARBA00022737"/>
    </source>
</evidence>
<keyword evidence="4" id="KW-0677">Repeat</keyword>
<keyword evidence="6 15" id="KW-1133">Transmembrane helix</keyword>
<organism evidence="16 17">
    <name type="scientific">Python bivittatus</name>
    <name type="common">Burmese python</name>
    <name type="synonym">Python molurus bivittatus</name>
    <dbReference type="NCBI Taxonomy" id="176946"/>
    <lineage>
        <taxon>Eukaryota</taxon>
        <taxon>Metazoa</taxon>
        <taxon>Chordata</taxon>
        <taxon>Craniata</taxon>
        <taxon>Vertebrata</taxon>
        <taxon>Euteleostomi</taxon>
        <taxon>Lepidosauria</taxon>
        <taxon>Squamata</taxon>
        <taxon>Bifurcata</taxon>
        <taxon>Unidentata</taxon>
        <taxon>Episquamata</taxon>
        <taxon>Toxicofera</taxon>
        <taxon>Serpentes</taxon>
        <taxon>Henophidia</taxon>
        <taxon>Pythonidae</taxon>
        <taxon>Python</taxon>
    </lineage>
</organism>
<proteinExistence type="inferred from homology"/>
<evidence type="ECO:0000256" key="14">
    <source>
        <dbReference type="ARBA" id="ARBA00081269"/>
    </source>
</evidence>
<feature type="transmembrane region" description="Helical" evidence="15">
    <location>
        <begin position="348"/>
        <end position="368"/>
    </location>
</feature>
<dbReference type="OMA" id="DMCIFIQ"/>
<keyword evidence="8" id="KW-0325">Glycoprotein</keyword>
<feature type="transmembrane region" description="Helical" evidence="15">
    <location>
        <begin position="217"/>
        <end position="236"/>
    </location>
</feature>
<evidence type="ECO:0000256" key="13">
    <source>
        <dbReference type="ARBA" id="ARBA00079342"/>
    </source>
</evidence>
<dbReference type="AlphaFoldDB" id="A0A9F2RCS8"/>
<dbReference type="OrthoDB" id="8048523at2759"/>
<feature type="transmembrane region" description="Helical" evidence="15">
    <location>
        <begin position="159"/>
        <end position="178"/>
    </location>
</feature>
<sequence>MQSSIPREAELSWGKAWKENPCFSSFLFTSTSCTFFLSFTFLLRESGLLFFLCRFPVHNGQVFFAFPLTSRASSPAFGKASGAAMFARPHKTSFPSGNSSDCINGSEWILTVFHECAQDGRDVASVVLGLVSIVCFAAASFPQFYLACKTGIMDQALSIYFLLGWLGGDSLNLLGSFLADQLPLQVYTAIYYVLADLLMISLYVYYKIKNQNRIFSASVNAVFALIVLGTTLVPSWSGESTSSHLGDGTMFKSRRLLSSADYPSGWEPFTKKEIFGFVIGSTSSVLYLLSRVPQIYTNFKRKSTTGISYSLFALVMLGNSLYGLSVLMKNPDPGQAEGSYVIHHLPWLIGSLGVLSLDIVISFQFLAYRRKRLPVLEERDALLGKQDDPLES</sequence>
<comment type="similarity">
    <text evidence="10">Belongs to the laat-1 family.</text>
</comment>
<dbReference type="GO" id="GO:0080144">
    <property type="term" value="P:intracellular amino acid homeostasis"/>
    <property type="evidence" value="ECO:0007669"/>
    <property type="project" value="UniProtKB-ARBA"/>
</dbReference>
<dbReference type="Pfam" id="PF04193">
    <property type="entry name" value="PQ-loop"/>
    <property type="match status" value="2"/>
</dbReference>
<dbReference type="PANTHER" id="PTHR16201">
    <property type="entry name" value="SEVEN TRANSMEMBRANE PROTEIN 1-RELATED"/>
    <property type="match status" value="1"/>
</dbReference>
<evidence type="ECO:0000313" key="17">
    <source>
        <dbReference type="RefSeq" id="XP_007443684.2"/>
    </source>
</evidence>
<dbReference type="GO" id="GO:0005765">
    <property type="term" value="C:lysosomal membrane"/>
    <property type="evidence" value="ECO:0007669"/>
    <property type="project" value="UniProtKB-SubCell"/>
</dbReference>
<comment type="function">
    <text evidence="11">Amino acid transporter that specifically mediates the pH-dependent export of the cationic amino acids arginine, histidine and lysine from lysosomes.</text>
</comment>